<accession>R5Y1X1</accession>
<evidence type="ECO:0000256" key="6">
    <source>
        <dbReference type="SAM" id="Phobius"/>
    </source>
</evidence>
<keyword evidence="2" id="KW-1003">Cell membrane</keyword>
<feature type="transmembrane region" description="Helical" evidence="6">
    <location>
        <begin position="88"/>
        <end position="107"/>
    </location>
</feature>
<proteinExistence type="predicted"/>
<feature type="transmembrane region" description="Helical" evidence="6">
    <location>
        <begin position="12"/>
        <end position="30"/>
    </location>
</feature>
<evidence type="ECO:0000313" key="8">
    <source>
        <dbReference type="Proteomes" id="UP000017980"/>
    </source>
</evidence>
<name>R5Y1X1_9FIRM</name>
<evidence type="ECO:0000313" key="7">
    <source>
        <dbReference type="EMBL" id="CDA10662.1"/>
    </source>
</evidence>
<feature type="transmembrane region" description="Helical" evidence="6">
    <location>
        <begin position="465"/>
        <end position="484"/>
    </location>
</feature>
<evidence type="ECO:0000256" key="3">
    <source>
        <dbReference type="ARBA" id="ARBA00022692"/>
    </source>
</evidence>
<reference evidence="7" key="1">
    <citation type="submission" date="2012-11" db="EMBL/GenBank/DDBJ databases">
        <title>Dependencies among metagenomic species, viruses, plasmids and units of genetic variation.</title>
        <authorList>
            <person name="Nielsen H.B."/>
            <person name="Almeida M."/>
            <person name="Juncker A.S."/>
            <person name="Rasmussen S."/>
            <person name="Li J."/>
            <person name="Sunagawa S."/>
            <person name="Plichta D."/>
            <person name="Gautier L."/>
            <person name="Le Chatelier E."/>
            <person name="Peletier E."/>
            <person name="Bonde I."/>
            <person name="Nielsen T."/>
            <person name="Manichanh C."/>
            <person name="Arumugam M."/>
            <person name="Batto J."/>
            <person name="Santos M.B.Q.D."/>
            <person name="Blom N."/>
            <person name="Borruel N."/>
            <person name="Burgdorf K.S."/>
            <person name="Boumezbeur F."/>
            <person name="Casellas F."/>
            <person name="Dore J."/>
            <person name="Guarner F."/>
            <person name="Hansen T."/>
            <person name="Hildebrand F."/>
            <person name="Kaas R.S."/>
            <person name="Kennedy S."/>
            <person name="Kristiansen K."/>
            <person name="Kultima J.R."/>
            <person name="Leonard P."/>
            <person name="Levenez F."/>
            <person name="Lund O."/>
            <person name="Moumen B."/>
            <person name="Le Paslier D."/>
            <person name="Pons N."/>
            <person name="Pedersen O."/>
            <person name="Prifti E."/>
            <person name="Qin J."/>
            <person name="Raes J."/>
            <person name="Tap J."/>
            <person name="Tims S."/>
            <person name="Ussery D.W."/>
            <person name="Yamada T."/>
            <person name="MetaHit consortium"/>
            <person name="Renault P."/>
            <person name="Sicheritz-Ponten T."/>
            <person name="Bork P."/>
            <person name="Wang J."/>
            <person name="Brunak S."/>
            <person name="Ehrlich S.D."/>
        </authorList>
    </citation>
    <scope>NUCLEOTIDE SEQUENCE [LARGE SCALE GENOMIC DNA]</scope>
</reference>
<comment type="caution">
    <text evidence="7">The sequence shown here is derived from an EMBL/GenBank/DDBJ whole genome shotgun (WGS) entry which is preliminary data.</text>
</comment>
<evidence type="ECO:0000256" key="4">
    <source>
        <dbReference type="ARBA" id="ARBA00022989"/>
    </source>
</evidence>
<feature type="transmembrane region" description="Helical" evidence="6">
    <location>
        <begin position="341"/>
        <end position="362"/>
    </location>
</feature>
<feature type="transmembrane region" description="Helical" evidence="6">
    <location>
        <begin position="127"/>
        <end position="148"/>
    </location>
</feature>
<dbReference type="AlphaFoldDB" id="R5Y1X1"/>
<dbReference type="Proteomes" id="UP000017980">
    <property type="component" value="Unassembled WGS sequence"/>
</dbReference>
<feature type="transmembrane region" description="Helical" evidence="6">
    <location>
        <begin position="50"/>
        <end position="67"/>
    </location>
</feature>
<gene>
    <name evidence="7" type="ORF">BN488_01701</name>
</gene>
<evidence type="ECO:0000256" key="5">
    <source>
        <dbReference type="ARBA" id="ARBA00023136"/>
    </source>
</evidence>
<dbReference type="GO" id="GO:0005886">
    <property type="term" value="C:plasma membrane"/>
    <property type="evidence" value="ECO:0007669"/>
    <property type="project" value="UniProtKB-SubCell"/>
</dbReference>
<feature type="transmembrane region" description="Helical" evidence="6">
    <location>
        <begin position="313"/>
        <end position="335"/>
    </location>
</feature>
<feature type="transmembrane region" description="Helical" evidence="6">
    <location>
        <begin position="440"/>
        <end position="459"/>
    </location>
</feature>
<protein>
    <submittedName>
        <fullName evidence="7">Polysaccharide biosynthesis protein</fullName>
    </submittedName>
</protein>
<feature type="transmembrane region" description="Helical" evidence="6">
    <location>
        <begin position="226"/>
        <end position="244"/>
    </location>
</feature>
<dbReference type="Pfam" id="PF01943">
    <property type="entry name" value="Polysacc_synt"/>
    <property type="match status" value="1"/>
</dbReference>
<dbReference type="PANTHER" id="PTHR30250:SF26">
    <property type="entry name" value="PSMA PROTEIN"/>
    <property type="match status" value="1"/>
</dbReference>
<dbReference type="PANTHER" id="PTHR30250">
    <property type="entry name" value="PST FAMILY PREDICTED COLANIC ACID TRANSPORTER"/>
    <property type="match status" value="1"/>
</dbReference>
<dbReference type="EMBL" id="CBBD010000043">
    <property type="protein sequence ID" value="CDA10662.1"/>
    <property type="molecule type" value="Genomic_DNA"/>
</dbReference>
<evidence type="ECO:0000256" key="2">
    <source>
        <dbReference type="ARBA" id="ARBA00022475"/>
    </source>
</evidence>
<feature type="transmembrane region" description="Helical" evidence="6">
    <location>
        <begin position="374"/>
        <end position="391"/>
    </location>
</feature>
<keyword evidence="3 6" id="KW-0812">Transmembrane</keyword>
<feature type="transmembrane region" description="Helical" evidence="6">
    <location>
        <begin position="184"/>
        <end position="206"/>
    </location>
</feature>
<keyword evidence="4 6" id="KW-1133">Transmembrane helix</keyword>
<organism evidence="7 8">
    <name type="scientific">Intestinibacter bartlettii CAG:1329</name>
    <dbReference type="NCBI Taxonomy" id="1263063"/>
    <lineage>
        <taxon>Bacteria</taxon>
        <taxon>Bacillati</taxon>
        <taxon>Bacillota</taxon>
        <taxon>Clostridia</taxon>
        <taxon>Peptostreptococcales</taxon>
        <taxon>Peptostreptococcaceae</taxon>
        <taxon>Intestinibacter</taxon>
    </lineage>
</organism>
<feature type="transmembrane region" description="Helical" evidence="6">
    <location>
        <begin position="397"/>
        <end position="420"/>
    </location>
</feature>
<sequence>MKVNQLKAGVILTYIQLIVGNIISIIYTPIMLRILGQNEYGLYNLSSSTISYLGLLSFGFGSAYIRYYSKYKVENNKNEIKKLNGMFITVYSVIAIVALIAGSVLILNVETIFKNGLTVSEINKSRILMSFMVFNLAISFPTSVFTSYITANEKFLFQKILGTVQTILNPFVMLPVLLMGYKSVGMVIATTVITLIYSGLNMWYCLKKLKMKFTFGKFNLSLMKEITIFSSYIFLNMIVDQINWNVDRFLLGMFKGTGAVAIYGIGSQFNTYYLNFSTAVSGVFIPKVNRMVTKSDDNKVLTELFTKVGRIQFIILSLIMSGFIFFGPYFIKIFAGEGYELAYPVALLLMIPVTVPLIQNLGIEIQKAKNMHKFRSILYFLIAIGNLFISIPLCKTYGIIGCAIGTSSTMILGNCILMNWYYHKKVGLDILYFWKSIAEFIPGLIIPIFSGITMSFIGINSISRFLGMGVIYIVVFSISIYKFSMNDYERELFRGPLLKIKAKLLSRQGGQAYDKNS</sequence>
<dbReference type="InterPro" id="IPR002797">
    <property type="entry name" value="Polysacc_synth"/>
</dbReference>
<keyword evidence="5 6" id="KW-0472">Membrane</keyword>
<dbReference type="InterPro" id="IPR050833">
    <property type="entry name" value="Poly_Biosynth_Transport"/>
</dbReference>
<feature type="transmembrane region" description="Helical" evidence="6">
    <location>
        <begin position="160"/>
        <end position="178"/>
    </location>
</feature>
<evidence type="ECO:0000256" key="1">
    <source>
        <dbReference type="ARBA" id="ARBA00004651"/>
    </source>
</evidence>
<comment type="subcellular location">
    <subcellularLocation>
        <location evidence="1">Cell membrane</location>
        <topology evidence="1">Multi-pass membrane protein</topology>
    </subcellularLocation>
</comment>
<dbReference type="RefSeq" id="WP_022071924.1">
    <property type="nucleotide sequence ID" value="NZ_HF999328.1"/>
</dbReference>